<evidence type="ECO:0000256" key="1">
    <source>
        <dbReference type="SAM" id="MobiDB-lite"/>
    </source>
</evidence>
<dbReference type="EMBL" id="JADPUN010000022">
    <property type="protein sequence ID" value="MBF9127473.1"/>
    <property type="molecule type" value="Genomic_DNA"/>
</dbReference>
<feature type="region of interest" description="Disordered" evidence="1">
    <location>
        <begin position="144"/>
        <end position="181"/>
    </location>
</feature>
<proteinExistence type="predicted"/>
<feature type="compositionally biased region" description="Low complexity" evidence="1">
    <location>
        <begin position="152"/>
        <end position="169"/>
    </location>
</feature>
<comment type="caution">
    <text evidence="2">The sequence shown here is derived from an EMBL/GenBank/DDBJ whole genome shotgun (WGS) entry which is preliminary data.</text>
</comment>
<evidence type="ECO:0000313" key="3">
    <source>
        <dbReference type="Proteomes" id="UP000638560"/>
    </source>
</evidence>
<keyword evidence="3" id="KW-1185">Reference proteome</keyword>
<evidence type="ECO:0000313" key="2">
    <source>
        <dbReference type="EMBL" id="MBF9127473.1"/>
    </source>
</evidence>
<sequence length="215" mass="22870">MAQLRRVLGIIDETAVTAKRAQEEAEQVRSAYVEASQGSADHLMRQAVTDSRTAADKAGKTARLLSEAAEHFTTYVNVIAPGSVPPRSAAPEAMPDGERTVTEAMVRRNRATSFLDRAARRADDVKDAAAETTKAVEEGTKVALRQIKGDRGASSGGPASTTTTTTHPAPSQPPPAHETVSAITVSVLGAALVGRAAVDYIKRRRNRRNQDDGQK</sequence>
<dbReference type="Proteomes" id="UP000638560">
    <property type="component" value="Unassembled WGS sequence"/>
</dbReference>
<protein>
    <submittedName>
        <fullName evidence="2">Uncharacterized protein</fullName>
    </submittedName>
</protein>
<gene>
    <name evidence="2" type="ORF">I0C86_00455</name>
</gene>
<accession>A0ABS0GMQ3</accession>
<name>A0ABS0GMQ3_9ACTN</name>
<organism evidence="2 3">
    <name type="scientific">Plantactinospora alkalitolerans</name>
    <dbReference type="NCBI Taxonomy" id="2789879"/>
    <lineage>
        <taxon>Bacteria</taxon>
        <taxon>Bacillati</taxon>
        <taxon>Actinomycetota</taxon>
        <taxon>Actinomycetes</taxon>
        <taxon>Micromonosporales</taxon>
        <taxon>Micromonosporaceae</taxon>
        <taxon>Plantactinospora</taxon>
    </lineage>
</organism>
<reference evidence="2 3" key="1">
    <citation type="submission" date="2020-11" db="EMBL/GenBank/DDBJ databases">
        <title>A novel isolate from a Black sea contaminated sediment with potential to produce alkanes: Plantactinospora alkalitolerans sp. nov.</title>
        <authorList>
            <person name="Carro L."/>
            <person name="Veyisoglu A."/>
            <person name="Guven K."/>
            <person name="Schumann P."/>
            <person name="Klenk H.-P."/>
            <person name="Sahin N."/>
        </authorList>
    </citation>
    <scope>NUCLEOTIDE SEQUENCE [LARGE SCALE GENOMIC DNA]</scope>
    <source>
        <strain evidence="2 3">S1510</strain>
    </source>
</reference>